<evidence type="ECO:0000256" key="9">
    <source>
        <dbReference type="SAM" id="Phobius"/>
    </source>
</evidence>
<keyword evidence="3" id="KW-1003">Cell membrane</keyword>
<proteinExistence type="predicted"/>
<dbReference type="CDD" id="cd06579">
    <property type="entry name" value="TM_PBP1_transp_AraH_like"/>
    <property type="match status" value="1"/>
</dbReference>
<evidence type="ECO:0000256" key="6">
    <source>
        <dbReference type="ARBA" id="ARBA00022989"/>
    </source>
</evidence>
<dbReference type="PANTHER" id="PTHR32196:SF21">
    <property type="entry name" value="ABC TRANSPORTER PERMEASE PROTEIN YPHD-RELATED"/>
    <property type="match status" value="1"/>
</dbReference>
<dbReference type="PANTHER" id="PTHR32196">
    <property type="entry name" value="ABC TRANSPORTER PERMEASE PROTEIN YPHD-RELATED-RELATED"/>
    <property type="match status" value="1"/>
</dbReference>
<name>A0ABQ3XRV3_9ACTN</name>
<organism evidence="10 11">
    <name type="scientific">Actinoplanes couchii</name>
    <dbReference type="NCBI Taxonomy" id="403638"/>
    <lineage>
        <taxon>Bacteria</taxon>
        <taxon>Bacillati</taxon>
        <taxon>Actinomycetota</taxon>
        <taxon>Actinomycetes</taxon>
        <taxon>Micromonosporales</taxon>
        <taxon>Micromonosporaceae</taxon>
        <taxon>Actinoplanes</taxon>
    </lineage>
</organism>
<reference evidence="10 11" key="1">
    <citation type="submission" date="2021-01" db="EMBL/GenBank/DDBJ databases">
        <title>Whole genome shotgun sequence of Actinoplanes couchii NBRC 106145.</title>
        <authorList>
            <person name="Komaki H."/>
            <person name="Tamura T."/>
        </authorList>
    </citation>
    <scope>NUCLEOTIDE SEQUENCE [LARGE SCALE GENOMIC DNA]</scope>
    <source>
        <strain evidence="10 11">NBRC 106145</strain>
    </source>
</reference>
<feature type="transmembrane region" description="Helical" evidence="9">
    <location>
        <begin position="149"/>
        <end position="169"/>
    </location>
</feature>
<sequence>MTNTDVAAPASTAAAPRPEEPRSTALKRAALLLVRGRTLVVLVILVIIFSSISSEYLTQSNLILMTKHVAINAILAIGVTFVILTGGIDLSVGSIAGLASMVAGGLLFNGLNFPGGTVFFSVAMVLLIGIVAGALVGAVNGLLITRLKVAPFIATLGMLYVARGAAQLHSDGGTYPDLAGTEARGNTGFGFIGADSVLGIPVAVWIMVVVAAAAIVVTTKTPFGKRIYAVGGNERAAVLSGIRVNRVKIAVYVISGACAALAGLLLTSELGAAYPDTATTYELNAIAAAVLGGTALAGGRGTIIGTVMGAFVIGFLSDGLVLVGVSTFWQSVVKGAVIIVAVITEQAQQRLQSDLTRRTA</sequence>
<feature type="compositionally biased region" description="Low complexity" evidence="8">
    <location>
        <begin position="7"/>
        <end position="16"/>
    </location>
</feature>
<protein>
    <submittedName>
        <fullName evidence="10">Sugar ABC transporter permease</fullName>
    </submittedName>
</protein>
<keyword evidence="5 9" id="KW-0812">Transmembrane</keyword>
<dbReference type="EMBL" id="BOMG01000121">
    <property type="protein sequence ID" value="GID61228.1"/>
    <property type="molecule type" value="Genomic_DNA"/>
</dbReference>
<dbReference type="Proteomes" id="UP000612282">
    <property type="component" value="Unassembled WGS sequence"/>
</dbReference>
<evidence type="ECO:0000313" key="11">
    <source>
        <dbReference type="Proteomes" id="UP000612282"/>
    </source>
</evidence>
<gene>
    <name evidence="10" type="ORF">Aco03nite_096320</name>
</gene>
<keyword evidence="4" id="KW-0997">Cell inner membrane</keyword>
<comment type="subcellular location">
    <subcellularLocation>
        <location evidence="1">Cell membrane</location>
        <topology evidence="1">Multi-pass membrane protein</topology>
    </subcellularLocation>
</comment>
<feature type="transmembrane region" description="Helical" evidence="9">
    <location>
        <begin position="69"/>
        <end position="88"/>
    </location>
</feature>
<accession>A0ABQ3XRV3</accession>
<feature type="transmembrane region" description="Helical" evidence="9">
    <location>
        <begin position="189"/>
        <end position="217"/>
    </location>
</feature>
<evidence type="ECO:0000256" key="7">
    <source>
        <dbReference type="ARBA" id="ARBA00023136"/>
    </source>
</evidence>
<dbReference type="InterPro" id="IPR001851">
    <property type="entry name" value="ABC_transp_permease"/>
</dbReference>
<feature type="transmembrane region" description="Helical" evidence="9">
    <location>
        <begin position="119"/>
        <end position="142"/>
    </location>
</feature>
<keyword evidence="11" id="KW-1185">Reference proteome</keyword>
<dbReference type="RefSeq" id="WP_203808986.1">
    <property type="nucleotide sequence ID" value="NZ_BAAAQE010000114.1"/>
</dbReference>
<feature type="transmembrane region" description="Helical" evidence="9">
    <location>
        <begin position="249"/>
        <end position="266"/>
    </location>
</feature>
<evidence type="ECO:0000256" key="5">
    <source>
        <dbReference type="ARBA" id="ARBA00022692"/>
    </source>
</evidence>
<feature type="transmembrane region" description="Helical" evidence="9">
    <location>
        <begin position="29"/>
        <end position="49"/>
    </location>
</feature>
<evidence type="ECO:0000313" key="10">
    <source>
        <dbReference type="EMBL" id="GID61228.1"/>
    </source>
</evidence>
<evidence type="ECO:0000256" key="3">
    <source>
        <dbReference type="ARBA" id="ARBA00022475"/>
    </source>
</evidence>
<evidence type="ECO:0000256" key="8">
    <source>
        <dbReference type="SAM" id="MobiDB-lite"/>
    </source>
</evidence>
<keyword evidence="2" id="KW-0813">Transport</keyword>
<dbReference type="Pfam" id="PF02653">
    <property type="entry name" value="BPD_transp_2"/>
    <property type="match status" value="1"/>
</dbReference>
<feature type="transmembrane region" description="Helical" evidence="9">
    <location>
        <begin position="95"/>
        <end position="113"/>
    </location>
</feature>
<evidence type="ECO:0000256" key="4">
    <source>
        <dbReference type="ARBA" id="ARBA00022519"/>
    </source>
</evidence>
<keyword evidence="7 9" id="KW-0472">Membrane</keyword>
<comment type="caution">
    <text evidence="10">The sequence shown here is derived from an EMBL/GenBank/DDBJ whole genome shotgun (WGS) entry which is preliminary data.</text>
</comment>
<keyword evidence="6 9" id="KW-1133">Transmembrane helix</keyword>
<evidence type="ECO:0000256" key="2">
    <source>
        <dbReference type="ARBA" id="ARBA00022448"/>
    </source>
</evidence>
<feature type="region of interest" description="Disordered" evidence="8">
    <location>
        <begin position="1"/>
        <end position="21"/>
    </location>
</feature>
<evidence type="ECO:0000256" key="1">
    <source>
        <dbReference type="ARBA" id="ARBA00004651"/>
    </source>
</evidence>